<evidence type="ECO:0000259" key="1">
    <source>
        <dbReference type="PROSITE" id="PS51186"/>
    </source>
</evidence>
<dbReference type="InterPro" id="IPR000182">
    <property type="entry name" value="GNAT_dom"/>
</dbReference>
<dbReference type="EMBL" id="FLQX01000107">
    <property type="protein sequence ID" value="SBT06378.1"/>
    <property type="molecule type" value="Genomic_DNA"/>
</dbReference>
<evidence type="ECO:0000313" key="2">
    <source>
        <dbReference type="EMBL" id="SBT06378.1"/>
    </source>
</evidence>
<dbReference type="STRING" id="1860102.ACCAA_310105"/>
<dbReference type="GO" id="GO:0016747">
    <property type="term" value="F:acyltransferase activity, transferring groups other than amino-acyl groups"/>
    <property type="evidence" value="ECO:0007669"/>
    <property type="project" value="InterPro"/>
</dbReference>
<dbReference type="Gene3D" id="3.40.630.30">
    <property type="match status" value="1"/>
</dbReference>
<dbReference type="CDD" id="cd04301">
    <property type="entry name" value="NAT_SF"/>
    <property type="match status" value="1"/>
</dbReference>
<organism evidence="2 3">
    <name type="scientific">Candidatus Accumulibacter aalborgensis</name>
    <dbReference type="NCBI Taxonomy" id="1860102"/>
    <lineage>
        <taxon>Bacteria</taxon>
        <taxon>Pseudomonadati</taxon>
        <taxon>Pseudomonadota</taxon>
        <taxon>Betaproteobacteria</taxon>
        <taxon>Candidatus Accumulibacter</taxon>
    </lineage>
</organism>
<dbReference type="Pfam" id="PF00583">
    <property type="entry name" value="Acetyltransf_1"/>
    <property type="match status" value="1"/>
</dbReference>
<keyword evidence="3" id="KW-1185">Reference proteome</keyword>
<dbReference type="Proteomes" id="UP000199169">
    <property type="component" value="Unassembled WGS sequence"/>
</dbReference>
<dbReference type="PROSITE" id="PS51186">
    <property type="entry name" value="GNAT"/>
    <property type="match status" value="1"/>
</dbReference>
<dbReference type="InterPro" id="IPR016181">
    <property type="entry name" value="Acyl_CoA_acyltransferase"/>
</dbReference>
<proteinExistence type="predicted"/>
<sequence>MDAGFSDIDVTLRDGRVVHFRAVGTADERELLQAFERLSPEILYMRFMHVVREPNLDRLRKRLASFPESGVGMVATVPAADGIDIVGGAFFVIGNDSATCEFAITVSPDYGRTGLGQALMSLLIDAAKRRGLKEMAGFVLAVNGPMLRLAARLGFVISPDPDDWSVKICRLQLDGLSQAQP</sequence>
<name>A0A1A8XQY7_9PROT</name>
<dbReference type="SUPFAM" id="SSF55729">
    <property type="entry name" value="Acyl-CoA N-acyltransferases (Nat)"/>
    <property type="match status" value="1"/>
</dbReference>
<dbReference type="RefSeq" id="WP_186407123.1">
    <property type="nucleotide sequence ID" value="NZ_FLQX01000107.1"/>
</dbReference>
<evidence type="ECO:0000313" key="3">
    <source>
        <dbReference type="Proteomes" id="UP000199169"/>
    </source>
</evidence>
<gene>
    <name evidence="2" type="ORF">ACCAA_310105</name>
</gene>
<accession>A0A1A8XQY7</accession>
<reference evidence="2 3" key="1">
    <citation type="submission" date="2016-06" db="EMBL/GenBank/DDBJ databases">
        <authorList>
            <person name="Kjaerup R.B."/>
            <person name="Dalgaard T.S."/>
            <person name="Juul-Madsen H.R."/>
        </authorList>
    </citation>
    <scope>NUCLEOTIDE SEQUENCE [LARGE SCALE GENOMIC DNA]</scope>
    <source>
        <strain evidence="2">3</strain>
    </source>
</reference>
<dbReference type="AlphaFoldDB" id="A0A1A8XQY7"/>
<feature type="domain" description="N-acetyltransferase" evidence="1">
    <location>
        <begin position="18"/>
        <end position="172"/>
    </location>
</feature>
<protein>
    <recommendedName>
        <fullName evidence="1">N-acetyltransferase domain-containing protein</fullName>
    </recommendedName>
</protein>